<dbReference type="CDD" id="cd05374">
    <property type="entry name" value="17beta-HSD-like_SDR_c"/>
    <property type="match status" value="1"/>
</dbReference>
<comment type="similarity">
    <text evidence="1 3">Belongs to the short-chain dehydrogenases/reductases (SDR) family.</text>
</comment>
<evidence type="ECO:0000256" key="3">
    <source>
        <dbReference type="RuleBase" id="RU000363"/>
    </source>
</evidence>
<dbReference type="AlphaFoldDB" id="A0A561T0R8"/>
<keyword evidence="2" id="KW-0560">Oxidoreductase</keyword>
<keyword evidence="6" id="KW-1185">Reference proteome</keyword>
<dbReference type="RefSeq" id="WP_147259321.1">
    <property type="nucleotide sequence ID" value="NZ_VIWU01000001.1"/>
</dbReference>
<name>A0A561T0R8_9PSEU</name>
<dbReference type="SUPFAM" id="SSF51735">
    <property type="entry name" value="NAD(P)-binding Rossmann-fold domains"/>
    <property type="match status" value="1"/>
</dbReference>
<protein>
    <submittedName>
        <fullName evidence="5">NADP-dependent 3-hydroxy acid dehydrogenase YdfG</fullName>
    </submittedName>
</protein>
<evidence type="ECO:0000256" key="1">
    <source>
        <dbReference type="ARBA" id="ARBA00006484"/>
    </source>
</evidence>
<dbReference type="OrthoDB" id="9792003at2"/>
<dbReference type="Gene3D" id="3.40.50.720">
    <property type="entry name" value="NAD(P)-binding Rossmann-like Domain"/>
    <property type="match status" value="1"/>
</dbReference>
<evidence type="ECO:0000256" key="2">
    <source>
        <dbReference type="ARBA" id="ARBA00023002"/>
    </source>
</evidence>
<dbReference type="InterPro" id="IPR002347">
    <property type="entry name" value="SDR_fam"/>
</dbReference>
<dbReference type="Proteomes" id="UP000321261">
    <property type="component" value="Unassembled WGS sequence"/>
</dbReference>
<gene>
    <name evidence="5" type="ORF">FHX44_116628</name>
</gene>
<dbReference type="EMBL" id="VIWU01000001">
    <property type="protein sequence ID" value="TWF80685.1"/>
    <property type="molecule type" value="Genomic_DNA"/>
</dbReference>
<keyword evidence="4" id="KW-0732">Signal</keyword>
<dbReference type="PROSITE" id="PS00061">
    <property type="entry name" value="ADH_SHORT"/>
    <property type="match status" value="1"/>
</dbReference>
<accession>A0A561T0R8</accession>
<comment type="caution">
    <text evidence="5">The sequence shown here is derived from an EMBL/GenBank/DDBJ whole genome shotgun (WGS) entry which is preliminary data.</text>
</comment>
<evidence type="ECO:0000313" key="6">
    <source>
        <dbReference type="Proteomes" id="UP000321261"/>
    </source>
</evidence>
<dbReference type="PRINTS" id="PR00081">
    <property type="entry name" value="GDHRDH"/>
</dbReference>
<dbReference type="PRINTS" id="PR00080">
    <property type="entry name" value="SDRFAMILY"/>
</dbReference>
<sequence>MTRARVWLITGASSGFGQALATAAVAAGDTVVGAARRTNRLPDGVEAVELDVADAAAGKAVVDGVVDRHGRLDVLVNAAGLALIGAAEETTEAELRDLMDVHFFGPVALTRAALPHLRVQGGGAIVQFSSLGGRLSFPGVGAYSATKFALEGWSEALAAEVGPLGIRVLIVEPGAFRTGLHGGGMRMSEPIAAYEDIVGPVRKMQRDFDGTQPGDPAKAAAAILDALDAEEPPLRLALGNDAADAIAASMESNAAELRAWEHVTRSTDL</sequence>
<dbReference type="GO" id="GO:0016491">
    <property type="term" value="F:oxidoreductase activity"/>
    <property type="evidence" value="ECO:0007669"/>
    <property type="project" value="UniProtKB-KW"/>
</dbReference>
<proteinExistence type="inferred from homology"/>
<organism evidence="5 6">
    <name type="scientific">Pseudonocardia hierapolitana</name>
    <dbReference type="NCBI Taxonomy" id="1128676"/>
    <lineage>
        <taxon>Bacteria</taxon>
        <taxon>Bacillati</taxon>
        <taxon>Actinomycetota</taxon>
        <taxon>Actinomycetes</taxon>
        <taxon>Pseudonocardiales</taxon>
        <taxon>Pseudonocardiaceae</taxon>
        <taxon>Pseudonocardia</taxon>
    </lineage>
</organism>
<dbReference type="Pfam" id="PF00106">
    <property type="entry name" value="adh_short"/>
    <property type="match status" value="1"/>
</dbReference>
<evidence type="ECO:0000313" key="5">
    <source>
        <dbReference type="EMBL" id="TWF80685.1"/>
    </source>
</evidence>
<feature type="chain" id="PRO_5038874869" evidence="4">
    <location>
        <begin position="24"/>
        <end position="269"/>
    </location>
</feature>
<dbReference type="InterPro" id="IPR051911">
    <property type="entry name" value="SDR_oxidoreductase"/>
</dbReference>
<dbReference type="PANTHER" id="PTHR43976">
    <property type="entry name" value="SHORT CHAIN DEHYDROGENASE"/>
    <property type="match status" value="1"/>
</dbReference>
<evidence type="ECO:0000256" key="4">
    <source>
        <dbReference type="SAM" id="SignalP"/>
    </source>
</evidence>
<reference evidence="5 6" key="1">
    <citation type="submission" date="2019-06" db="EMBL/GenBank/DDBJ databases">
        <title>Sequencing the genomes of 1000 actinobacteria strains.</title>
        <authorList>
            <person name="Klenk H.-P."/>
        </authorList>
    </citation>
    <scope>NUCLEOTIDE SEQUENCE [LARGE SCALE GENOMIC DNA]</scope>
    <source>
        <strain evidence="5 6">DSM 45671</strain>
    </source>
</reference>
<feature type="signal peptide" evidence="4">
    <location>
        <begin position="1"/>
        <end position="23"/>
    </location>
</feature>
<dbReference type="InterPro" id="IPR036291">
    <property type="entry name" value="NAD(P)-bd_dom_sf"/>
</dbReference>
<dbReference type="PANTHER" id="PTHR43976:SF16">
    <property type="entry name" value="SHORT-CHAIN DEHYDROGENASE_REDUCTASE FAMILY PROTEIN"/>
    <property type="match status" value="1"/>
</dbReference>
<dbReference type="InterPro" id="IPR020904">
    <property type="entry name" value="Sc_DH/Rdtase_CS"/>
</dbReference>